<dbReference type="Proteomes" id="UP000542742">
    <property type="component" value="Unassembled WGS sequence"/>
</dbReference>
<organism evidence="1 2">
    <name type="scientific">Paractinoplanes abujensis</name>
    <dbReference type="NCBI Taxonomy" id="882441"/>
    <lineage>
        <taxon>Bacteria</taxon>
        <taxon>Bacillati</taxon>
        <taxon>Actinomycetota</taxon>
        <taxon>Actinomycetes</taxon>
        <taxon>Micromonosporales</taxon>
        <taxon>Micromonosporaceae</taxon>
        <taxon>Paractinoplanes</taxon>
    </lineage>
</organism>
<protein>
    <submittedName>
        <fullName evidence="1">Uncharacterized protein</fullName>
    </submittedName>
</protein>
<sequence>MDPTLQAVRNHSIDVWLDDAFASAPEGTRMLAGLQNLYEYFELFPDGAALEEAILARLSESPDLFDDGE</sequence>
<evidence type="ECO:0000313" key="1">
    <source>
        <dbReference type="EMBL" id="MBB4692778.1"/>
    </source>
</evidence>
<dbReference type="AlphaFoldDB" id="A0A7W7CT29"/>
<reference evidence="1 2" key="1">
    <citation type="submission" date="2020-08" db="EMBL/GenBank/DDBJ databases">
        <title>Sequencing the genomes of 1000 actinobacteria strains.</title>
        <authorList>
            <person name="Klenk H.-P."/>
        </authorList>
    </citation>
    <scope>NUCLEOTIDE SEQUENCE [LARGE SCALE GENOMIC DNA]</scope>
    <source>
        <strain evidence="1 2">DSM 45518</strain>
    </source>
</reference>
<name>A0A7W7CT29_9ACTN</name>
<dbReference type="RefSeq" id="WP_184951467.1">
    <property type="nucleotide sequence ID" value="NZ_BOMC01000063.1"/>
</dbReference>
<gene>
    <name evidence="1" type="ORF">BKA14_002926</name>
</gene>
<proteinExistence type="predicted"/>
<evidence type="ECO:0000313" key="2">
    <source>
        <dbReference type="Proteomes" id="UP000542742"/>
    </source>
</evidence>
<comment type="caution">
    <text evidence="1">The sequence shown here is derived from an EMBL/GenBank/DDBJ whole genome shotgun (WGS) entry which is preliminary data.</text>
</comment>
<dbReference type="EMBL" id="JACHMF010000001">
    <property type="protein sequence ID" value="MBB4692778.1"/>
    <property type="molecule type" value="Genomic_DNA"/>
</dbReference>
<keyword evidence="2" id="KW-1185">Reference proteome</keyword>
<accession>A0A7W7CT29</accession>